<evidence type="ECO:0000256" key="1">
    <source>
        <dbReference type="SAM" id="MobiDB-lite"/>
    </source>
</evidence>
<dbReference type="PANTHER" id="PTHR36847:SF1">
    <property type="entry name" value="AMIDOLIGASE ENZYME"/>
    <property type="match status" value="1"/>
</dbReference>
<dbReference type="EMBL" id="JAPCWZ010000004">
    <property type="protein sequence ID" value="KAK8867861.1"/>
    <property type="molecule type" value="Genomic_DNA"/>
</dbReference>
<keyword evidence="3" id="KW-1185">Reference proteome</keyword>
<feature type="compositionally biased region" description="Polar residues" evidence="1">
    <location>
        <begin position="481"/>
        <end position="491"/>
    </location>
</feature>
<dbReference type="InterPro" id="IPR022025">
    <property type="entry name" value="Amidoligase_2"/>
</dbReference>
<feature type="compositionally biased region" description="Basic and acidic residues" evidence="1">
    <location>
        <begin position="277"/>
        <end position="286"/>
    </location>
</feature>
<sequence length="1071" mass="119922">MASPASGGTGTVATKRSAVDDLSHDNTKRANTRKTENEKGIIPVAALLHVDFGGLPKLCHRHSRQVNNLGNPFDAVERWVRRALPQEYWTSNIQVGHWMRSKLMGVAYMFRNGYCYDNGREFVTVPIHGRWIEYDRFKCFRSDDGVTEWYSVLPVRWLPWPTENPYHAHLAVGSWTMARRGKPVLLGRDNRFYQSVLDAFRERNPAVINQDNEIDVSQKQLPAISAQEEEAPRPHVEDMIAYGDYLRIVRGGFEETSKLQALEAPAAPEKSAASKVLEVKEQEEPKGIQVNEVSQPEHETTFKHRPAVLGMPNKESQQAQKQEASKKRETLTTLPHPPAPRSPKMMATSGDDAPMGHQDLVTAGSDRTPDPKKNNDMGLFTPGKSQILTPAPQESFAVTANDTNKTTSLSRPEAKISQGPKVEKPGPILKGSPPIAKDRSDTGASPGTPAPSQSVKPQNHVRTSVDRHEDYQAKTNVVISKRTQSRTTQRSKVIRKPQPSLMPDIKNSDKAKDLQTGELHGKSEDLSFGIELEFMIPVILEEERDGTDIDEILLPAMNVIPLRPGQDPNGAGRNMYDSTAERRADSFIREWVENMFRTTLMGLGVAVMDFKGYVLNADPDAKNVSADRTYWGWDIGDDPSVRLPIHLAAAYEGGRTRWVSLELRSPAYFATPGNLKEIRRVLGGLSRSSKLRFITPDTTGLHIHVGRGRSAFNLAELKRLAGLCYAAGPLLSQLHSPSRHANQFCPSNRFYSNIAQGVTTEQSIALRRRNVTPKRPQANPPRLSPETDESSQRPADTPLFRRMLKRGDLPRDTFQVETFQEYRQALVHALNRTDLGRSTSHLPPTDTEPRGIVAAINEMWRAPTSLDLAEMFQGRMDRDYAYNFMRYAGDEILSIRESEAETDRDTGVDKDGESDEFDGFDEYDEFDTNLNIGDDINNSNQDDLDDPSGNGDALTVEFRQAASTLDADSVVAWVRVVVNLACAALHSRLDEYSRLVHACAKAEREPAWYDAFDLLVDLDMPRTAQMIQTRMLSQPRRSPWADLPADGSAFGFVPPEEEKDDWTYANQYQGF</sequence>
<evidence type="ECO:0000313" key="2">
    <source>
        <dbReference type="EMBL" id="KAK8867861.1"/>
    </source>
</evidence>
<feature type="compositionally biased region" description="Polar residues" evidence="1">
    <location>
        <begin position="396"/>
        <end position="410"/>
    </location>
</feature>
<name>A0ABR2ISQ6_9PEZI</name>
<dbReference type="PANTHER" id="PTHR36847">
    <property type="entry name" value="AMIDOLIGASE ENZYME"/>
    <property type="match status" value="1"/>
</dbReference>
<feature type="compositionally biased region" description="Polar residues" evidence="1">
    <location>
        <begin position="928"/>
        <end position="941"/>
    </location>
</feature>
<dbReference type="Pfam" id="PF12224">
    <property type="entry name" value="Amidoligase_2"/>
    <property type="match status" value="1"/>
</dbReference>
<proteinExistence type="predicted"/>
<feature type="region of interest" description="Disordered" evidence="1">
    <location>
        <begin position="1"/>
        <end position="36"/>
    </location>
</feature>
<gene>
    <name evidence="2" type="ORF">PGQ11_006439</name>
</gene>
<feature type="compositionally biased region" description="Basic and acidic residues" evidence="1">
    <location>
        <begin position="17"/>
        <end position="36"/>
    </location>
</feature>
<reference evidence="2 3" key="1">
    <citation type="journal article" date="2024" name="IMA Fungus">
        <title>Apiospora arundinis, a panoply of carbohydrate-active enzymes and secondary metabolites.</title>
        <authorList>
            <person name="Sorensen T."/>
            <person name="Petersen C."/>
            <person name="Muurmann A.T."/>
            <person name="Christiansen J.V."/>
            <person name="Brundto M.L."/>
            <person name="Overgaard C.K."/>
            <person name="Boysen A.T."/>
            <person name="Wollenberg R.D."/>
            <person name="Larsen T.O."/>
            <person name="Sorensen J.L."/>
            <person name="Nielsen K.L."/>
            <person name="Sondergaard T.E."/>
        </authorList>
    </citation>
    <scope>NUCLEOTIDE SEQUENCE [LARGE SCALE GENOMIC DNA]</scope>
    <source>
        <strain evidence="2 3">AAU 773</strain>
    </source>
</reference>
<comment type="caution">
    <text evidence="2">The sequence shown here is derived from an EMBL/GenBank/DDBJ whole genome shotgun (WGS) entry which is preliminary data.</text>
</comment>
<evidence type="ECO:0000313" key="3">
    <source>
        <dbReference type="Proteomes" id="UP001390339"/>
    </source>
</evidence>
<feature type="compositionally biased region" description="Polar residues" evidence="1">
    <location>
        <begin position="442"/>
        <end position="462"/>
    </location>
</feature>
<feature type="region of interest" description="Disordered" evidence="1">
    <location>
        <begin position="896"/>
        <end position="951"/>
    </location>
</feature>
<dbReference type="Proteomes" id="UP001390339">
    <property type="component" value="Unassembled WGS sequence"/>
</dbReference>
<accession>A0ABR2ISQ6</accession>
<feature type="region of interest" description="Disordered" evidence="1">
    <location>
        <begin position="263"/>
        <end position="468"/>
    </location>
</feature>
<protein>
    <submittedName>
        <fullName evidence="2">Amidoligase enzyme-domain-containing protein</fullName>
    </submittedName>
</protein>
<feature type="region of interest" description="Disordered" evidence="1">
    <location>
        <begin position="766"/>
        <end position="798"/>
    </location>
</feature>
<feature type="compositionally biased region" description="Low complexity" evidence="1">
    <location>
        <begin position="263"/>
        <end position="275"/>
    </location>
</feature>
<feature type="compositionally biased region" description="Basic and acidic residues" evidence="1">
    <location>
        <begin position="896"/>
        <end position="911"/>
    </location>
</feature>
<organism evidence="2 3">
    <name type="scientific">Apiospora arundinis</name>
    <dbReference type="NCBI Taxonomy" id="335852"/>
    <lineage>
        <taxon>Eukaryota</taxon>
        <taxon>Fungi</taxon>
        <taxon>Dikarya</taxon>
        <taxon>Ascomycota</taxon>
        <taxon>Pezizomycotina</taxon>
        <taxon>Sordariomycetes</taxon>
        <taxon>Xylariomycetidae</taxon>
        <taxon>Amphisphaeriales</taxon>
        <taxon>Apiosporaceae</taxon>
        <taxon>Apiospora</taxon>
    </lineage>
</organism>
<feature type="region of interest" description="Disordered" evidence="1">
    <location>
        <begin position="481"/>
        <end position="508"/>
    </location>
</feature>
<feature type="compositionally biased region" description="Acidic residues" evidence="1">
    <location>
        <begin position="912"/>
        <end position="927"/>
    </location>
</feature>